<reference evidence="2 3" key="1">
    <citation type="submission" date="2018-09" db="EMBL/GenBank/DDBJ databases">
        <title>Genomic Encyclopedia of Type Strains, Phase III (KMG-III): the genomes of soil and plant-associated and newly described type strains.</title>
        <authorList>
            <person name="Whitman W."/>
        </authorList>
    </citation>
    <scope>NUCLEOTIDE SEQUENCE [LARGE SCALE GENOMIC DNA]</scope>
    <source>
        <strain evidence="2 3">CECT 7938</strain>
    </source>
</reference>
<dbReference type="Proteomes" id="UP000286246">
    <property type="component" value="Unassembled WGS sequence"/>
</dbReference>
<dbReference type="EMBL" id="RAPY01000003">
    <property type="protein sequence ID" value="RKE49171.1"/>
    <property type="molecule type" value="Genomic_DNA"/>
</dbReference>
<organism evidence="2 3">
    <name type="scientific">Sphingobacterium detergens</name>
    <dbReference type="NCBI Taxonomy" id="1145106"/>
    <lineage>
        <taxon>Bacteria</taxon>
        <taxon>Pseudomonadati</taxon>
        <taxon>Bacteroidota</taxon>
        <taxon>Sphingobacteriia</taxon>
        <taxon>Sphingobacteriales</taxon>
        <taxon>Sphingobacteriaceae</taxon>
        <taxon>Sphingobacterium</taxon>
    </lineage>
</organism>
<feature type="coiled-coil region" evidence="1">
    <location>
        <begin position="119"/>
        <end position="146"/>
    </location>
</feature>
<proteinExistence type="predicted"/>
<keyword evidence="3" id="KW-1185">Reference proteome</keyword>
<comment type="caution">
    <text evidence="2">The sequence shown here is derived from an EMBL/GenBank/DDBJ whole genome shotgun (WGS) entry which is preliminary data.</text>
</comment>
<dbReference type="PANTHER" id="PTHR30438:SF2">
    <property type="entry name" value="MEMBRANE PROTEIN"/>
    <property type="match status" value="1"/>
</dbReference>
<evidence type="ECO:0000256" key="1">
    <source>
        <dbReference type="SAM" id="Coils"/>
    </source>
</evidence>
<protein>
    <submittedName>
        <fullName evidence="2">HlyD family secretion protein</fullName>
    </submittedName>
</protein>
<dbReference type="GO" id="GO:0005886">
    <property type="term" value="C:plasma membrane"/>
    <property type="evidence" value="ECO:0007669"/>
    <property type="project" value="TreeGrafter"/>
</dbReference>
<dbReference type="AlphaFoldDB" id="A0A420AXL0"/>
<sequence length="338" mass="37385">MLQLNYYTHLENYYKLYMSNMKNLYGILALSIFVSCTNQLKEKPIEGKVEREQVTVVTKVPGKIAKIFVAEGDFVHAGDTLAILSIPEVDAKEEQAKGALQSADAQYNMAVKGATKGQLIQLQAKVDGLKEQYEFAKKSIGRLEALLQDSLIPQQKYDETYAKYQGAKNQYLAAQAEMAEARTGARQEQQVMALGQKERALGAVSEVNVAAQEKYVIAPQDMSVETINLKVGELAMAGYPIVNGYLDRSTYFRFTLPENQIGKLQKGATVTVEVPYLNHKKVPAKIVSVKALNSYANIASAYPDFDPQQAVFELKIVPEDMAGTKDLLTKTLVVLQAN</sequence>
<accession>A0A420AXL0</accession>
<keyword evidence="1" id="KW-0175">Coiled coil</keyword>
<name>A0A420AXL0_SPHD1</name>
<evidence type="ECO:0000313" key="3">
    <source>
        <dbReference type="Proteomes" id="UP000286246"/>
    </source>
</evidence>
<dbReference type="SUPFAM" id="SSF111369">
    <property type="entry name" value="HlyD-like secretion proteins"/>
    <property type="match status" value="1"/>
</dbReference>
<evidence type="ECO:0000313" key="2">
    <source>
        <dbReference type="EMBL" id="RKE49171.1"/>
    </source>
</evidence>
<dbReference type="Gene3D" id="1.10.287.470">
    <property type="entry name" value="Helix hairpin bin"/>
    <property type="match status" value="1"/>
</dbReference>
<dbReference type="Gene3D" id="2.40.50.100">
    <property type="match status" value="1"/>
</dbReference>
<gene>
    <name evidence="2" type="ORF">DFQ12_3280</name>
</gene>
<dbReference type="PANTHER" id="PTHR30438">
    <property type="entry name" value="36 KDA ANTIGEN-RELATED"/>
    <property type="match status" value="1"/>
</dbReference>